<sequence>MAPSKKKADKGSESIASRLTLVVKSGKYSLGYKSALKQMRHGSAKLVLISANCPHLRRSELEYYAMLSKTHVHHFQGTNVQLGTAAGKLFRVCVMTISDQGDSDLLSHTGAVVEHEDEPKESGKKSKKEKASA</sequence>
<dbReference type="InterPro" id="IPR004038">
    <property type="entry name" value="Ribosomal_eL8/eL30/eS12/Gad45"/>
</dbReference>
<feature type="region of interest" description="Disordered" evidence="4">
    <location>
        <begin position="101"/>
        <end position="133"/>
    </location>
</feature>
<dbReference type="EMBL" id="KQ086328">
    <property type="protein sequence ID" value="KLO05312.1"/>
    <property type="molecule type" value="Genomic_DNA"/>
</dbReference>
<dbReference type="SUPFAM" id="SSF55315">
    <property type="entry name" value="L30e-like"/>
    <property type="match status" value="1"/>
</dbReference>
<dbReference type="GO" id="GO:0005840">
    <property type="term" value="C:ribosome"/>
    <property type="evidence" value="ECO:0007669"/>
    <property type="project" value="UniProtKB-KW"/>
</dbReference>
<feature type="domain" description="Ribosomal protein eL8/eL30/eS12/Gadd45" evidence="5">
    <location>
        <begin position="15"/>
        <end position="106"/>
    </location>
</feature>
<organism evidence="6 7">
    <name type="scientific">Schizopora paradoxa</name>
    <dbReference type="NCBI Taxonomy" id="27342"/>
    <lineage>
        <taxon>Eukaryota</taxon>
        <taxon>Fungi</taxon>
        <taxon>Dikarya</taxon>
        <taxon>Basidiomycota</taxon>
        <taxon>Agaricomycotina</taxon>
        <taxon>Agaricomycetes</taxon>
        <taxon>Hymenochaetales</taxon>
        <taxon>Schizoporaceae</taxon>
        <taxon>Schizopora</taxon>
    </lineage>
</organism>
<dbReference type="FunCoup" id="A0A0H2R1V8">
    <property type="interactions" value="432"/>
</dbReference>
<evidence type="ECO:0000256" key="4">
    <source>
        <dbReference type="SAM" id="MobiDB-lite"/>
    </source>
</evidence>
<dbReference type="NCBIfam" id="NF002172">
    <property type="entry name" value="PRK01018.1"/>
    <property type="match status" value="1"/>
</dbReference>
<dbReference type="STRING" id="27342.A0A0H2R1V8"/>
<evidence type="ECO:0000256" key="2">
    <source>
        <dbReference type="ARBA" id="ARBA00022980"/>
    </source>
</evidence>
<dbReference type="GO" id="GO:0003723">
    <property type="term" value="F:RNA binding"/>
    <property type="evidence" value="ECO:0007669"/>
    <property type="project" value="InterPro"/>
</dbReference>
<dbReference type="InterPro" id="IPR029064">
    <property type="entry name" value="Ribosomal_eL30-like_sf"/>
</dbReference>
<dbReference type="Pfam" id="PF01248">
    <property type="entry name" value="Ribosomal_L7Ae"/>
    <property type="match status" value="1"/>
</dbReference>
<gene>
    <name evidence="6" type="ORF">SCHPADRAFT_862505</name>
</gene>
<protein>
    <submittedName>
        <fullName evidence="6">60S ribosomal protein L30</fullName>
    </submittedName>
</protein>
<keyword evidence="2 6" id="KW-0689">Ribosomal protein</keyword>
<dbReference type="OrthoDB" id="1928736at2759"/>
<reference evidence="6 7" key="1">
    <citation type="submission" date="2015-04" db="EMBL/GenBank/DDBJ databases">
        <title>Complete genome sequence of Schizopora paradoxa KUC8140, a cosmopolitan wood degrader in East Asia.</title>
        <authorList>
            <consortium name="DOE Joint Genome Institute"/>
            <person name="Min B."/>
            <person name="Park H."/>
            <person name="Jang Y."/>
            <person name="Kim J.-J."/>
            <person name="Kim K.H."/>
            <person name="Pangilinan J."/>
            <person name="Lipzen A."/>
            <person name="Riley R."/>
            <person name="Grigoriev I.V."/>
            <person name="Spatafora J.W."/>
            <person name="Choi I.-G."/>
        </authorList>
    </citation>
    <scope>NUCLEOTIDE SEQUENCE [LARGE SCALE GENOMIC DNA]</scope>
    <source>
        <strain evidence="6 7">KUC8140</strain>
    </source>
</reference>
<evidence type="ECO:0000313" key="7">
    <source>
        <dbReference type="Proteomes" id="UP000053477"/>
    </source>
</evidence>
<dbReference type="PANTHER" id="PTHR11449">
    <property type="entry name" value="RIBOSOMAL PROTEIN L30"/>
    <property type="match status" value="1"/>
</dbReference>
<feature type="compositionally biased region" description="Basic and acidic residues" evidence="4">
    <location>
        <begin position="113"/>
        <end position="133"/>
    </location>
</feature>
<dbReference type="GO" id="GO:1990904">
    <property type="term" value="C:ribonucleoprotein complex"/>
    <property type="evidence" value="ECO:0007669"/>
    <property type="project" value="UniProtKB-KW"/>
</dbReference>
<keyword evidence="7" id="KW-1185">Reference proteome</keyword>
<dbReference type="InterPro" id="IPR022991">
    <property type="entry name" value="Ribosomal_eL30_CS"/>
</dbReference>
<dbReference type="FunFam" id="3.30.1330.30:FF:000001">
    <property type="entry name" value="60S ribosomal protein L30"/>
    <property type="match status" value="1"/>
</dbReference>
<dbReference type="PROSITE" id="PS00709">
    <property type="entry name" value="RIBOSOMAL_L30E_1"/>
    <property type="match status" value="1"/>
</dbReference>
<name>A0A0H2R1V8_9AGAM</name>
<evidence type="ECO:0000256" key="3">
    <source>
        <dbReference type="ARBA" id="ARBA00023274"/>
    </source>
</evidence>
<dbReference type="InParanoid" id="A0A0H2R1V8"/>
<evidence type="ECO:0000259" key="5">
    <source>
        <dbReference type="Pfam" id="PF01248"/>
    </source>
</evidence>
<evidence type="ECO:0000313" key="6">
    <source>
        <dbReference type="EMBL" id="KLO05312.1"/>
    </source>
</evidence>
<accession>A0A0H2R1V8</accession>
<dbReference type="AlphaFoldDB" id="A0A0H2R1V8"/>
<evidence type="ECO:0000256" key="1">
    <source>
        <dbReference type="ARBA" id="ARBA00007326"/>
    </source>
</evidence>
<comment type="similarity">
    <text evidence="1">Belongs to the eukaryotic ribosomal protein eL30 family.</text>
</comment>
<keyword evidence="3" id="KW-0687">Ribonucleoprotein</keyword>
<proteinExistence type="inferred from homology"/>
<dbReference type="Gene3D" id="3.30.1330.30">
    <property type="match status" value="1"/>
</dbReference>
<dbReference type="InterPro" id="IPR039109">
    <property type="entry name" value="Ribosomal_eL30-like"/>
</dbReference>
<dbReference type="Proteomes" id="UP000053477">
    <property type="component" value="Unassembled WGS sequence"/>
</dbReference>